<dbReference type="InterPro" id="IPR017871">
    <property type="entry name" value="ABC_transporter-like_CS"/>
</dbReference>
<protein>
    <submittedName>
        <fullName evidence="5">ABC-type branched-subunit amino acid transport system ATPase component</fullName>
    </submittedName>
</protein>
<evidence type="ECO:0000313" key="5">
    <source>
        <dbReference type="EMBL" id="MBB3043183.1"/>
    </source>
</evidence>
<evidence type="ECO:0000256" key="2">
    <source>
        <dbReference type="ARBA" id="ARBA00022741"/>
    </source>
</evidence>
<dbReference type="InterPro" id="IPR051120">
    <property type="entry name" value="ABC_AA/LPS_Transport"/>
</dbReference>
<dbReference type="InterPro" id="IPR027417">
    <property type="entry name" value="P-loop_NTPase"/>
</dbReference>
<keyword evidence="3" id="KW-0067">ATP-binding</keyword>
<dbReference type="SUPFAM" id="SSF52540">
    <property type="entry name" value="P-loop containing nucleoside triphosphate hydrolases"/>
    <property type="match status" value="1"/>
</dbReference>
<evidence type="ECO:0000256" key="1">
    <source>
        <dbReference type="ARBA" id="ARBA00022448"/>
    </source>
</evidence>
<dbReference type="GO" id="GO:0016887">
    <property type="term" value="F:ATP hydrolysis activity"/>
    <property type="evidence" value="ECO:0007669"/>
    <property type="project" value="InterPro"/>
</dbReference>
<accession>A0A7W4VX94</accession>
<evidence type="ECO:0000313" key="6">
    <source>
        <dbReference type="Proteomes" id="UP000589626"/>
    </source>
</evidence>
<evidence type="ECO:0000259" key="4">
    <source>
        <dbReference type="PROSITE" id="PS50893"/>
    </source>
</evidence>
<keyword evidence="2" id="KW-0547">Nucleotide-binding</keyword>
<dbReference type="PROSITE" id="PS50893">
    <property type="entry name" value="ABC_TRANSPORTER_2"/>
    <property type="match status" value="1"/>
</dbReference>
<dbReference type="EMBL" id="JACHWR010000002">
    <property type="protein sequence ID" value="MBB3043183.1"/>
    <property type="molecule type" value="Genomic_DNA"/>
</dbReference>
<dbReference type="GO" id="GO:0005524">
    <property type="term" value="F:ATP binding"/>
    <property type="evidence" value="ECO:0007669"/>
    <property type="project" value="UniProtKB-KW"/>
</dbReference>
<proteinExistence type="predicted"/>
<reference evidence="5 6" key="1">
    <citation type="submission" date="2020-08" db="EMBL/GenBank/DDBJ databases">
        <title>Sequencing the genomes of 1000 actinobacteria strains.</title>
        <authorList>
            <person name="Klenk H.-P."/>
        </authorList>
    </citation>
    <scope>NUCLEOTIDE SEQUENCE [LARGE SCALE GENOMIC DNA]</scope>
    <source>
        <strain evidence="5 6">DSM 105498</strain>
    </source>
</reference>
<dbReference type="SMART" id="SM00382">
    <property type="entry name" value="AAA"/>
    <property type="match status" value="1"/>
</dbReference>
<dbReference type="InterPro" id="IPR032823">
    <property type="entry name" value="BCA_ABC_TP_C"/>
</dbReference>
<dbReference type="Pfam" id="PF00005">
    <property type="entry name" value="ABC_tran"/>
    <property type="match status" value="1"/>
</dbReference>
<dbReference type="PANTHER" id="PTHR45772">
    <property type="entry name" value="CONSERVED COMPONENT OF ABC TRANSPORTER FOR NATURAL AMINO ACIDS-RELATED"/>
    <property type="match status" value="1"/>
</dbReference>
<feature type="domain" description="ABC transporter" evidence="4">
    <location>
        <begin position="16"/>
        <end position="249"/>
    </location>
</feature>
<dbReference type="Gene3D" id="3.40.50.300">
    <property type="entry name" value="P-loop containing nucleotide triphosphate hydrolases"/>
    <property type="match status" value="1"/>
</dbReference>
<dbReference type="Pfam" id="PF12399">
    <property type="entry name" value="BCA_ABC_TP_C"/>
    <property type="match status" value="1"/>
</dbReference>
<evidence type="ECO:0000256" key="3">
    <source>
        <dbReference type="ARBA" id="ARBA00022840"/>
    </source>
</evidence>
<keyword evidence="1" id="KW-0813">Transport</keyword>
<dbReference type="CDD" id="cd03219">
    <property type="entry name" value="ABC_Mj1267_LivG_branched"/>
    <property type="match status" value="1"/>
</dbReference>
<gene>
    <name evidence="5" type="ORF">FHU40_003001</name>
</gene>
<sequence length="255" mass="27976">MAENTVEETRRGRPLLEVDDVAVHFGGVKAVDGITLELRAGHIYGVLGPNGSGKSTLLGAMTRLTPMTRGSFVFEGNDYTRRPARTVHHMGIARTFQTVRLLDDRSVRDNILLGQDTLAKAGRKDADARVDEVMERVGVTAVARMRPDELSYGMQRRVEFARAIIGRPRLLLLDEPTAGMNSSEREEIGALMKQLLDEGITQFIVEHDVQMMVDTCDYLFAMNFGKLIAEGTPAAVVKHPAVQEAYLGKGAGTHA</sequence>
<dbReference type="Proteomes" id="UP000589626">
    <property type="component" value="Unassembled WGS sequence"/>
</dbReference>
<dbReference type="InterPro" id="IPR003593">
    <property type="entry name" value="AAA+_ATPase"/>
</dbReference>
<keyword evidence="6" id="KW-1185">Reference proteome</keyword>
<name>A0A7W4VX94_9ACTN</name>
<comment type="caution">
    <text evidence="5">The sequence shown here is derived from an EMBL/GenBank/DDBJ whole genome shotgun (WGS) entry which is preliminary data.</text>
</comment>
<dbReference type="PROSITE" id="PS00211">
    <property type="entry name" value="ABC_TRANSPORTER_1"/>
    <property type="match status" value="1"/>
</dbReference>
<dbReference type="RefSeq" id="WP_183593068.1">
    <property type="nucleotide sequence ID" value="NZ_JACHWR010000002.1"/>
</dbReference>
<dbReference type="GO" id="GO:0005886">
    <property type="term" value="C:plasma membrane"/>
    <property type="evidence" value="ECO:0007669"/>
    <property type="project" value="TreeGrafter"/>
</dbReference>
<dbReference type="InterPro" id="IPR003439">
    <property type="entry name" value="ABC_transporter-like_ATP-bd"/>
</dbReference>
<dbReference type="AlphaFoldDB" id="A0A7W4VX94"/>
<organism evidence="5 6">
    <name type="scientific">Nocardioides soli</name>
    <dbReference type="NCBI Taxonomy" id="1036020"/>
    <lineage>
        <taxon>Bacteria</taxon>
        <taxon>Bacillati</taxon>
        <taxon>Actinomycetota</taxon>
        <taxon>Actinomycetes</taxon>
        <taxon>Propionibacteriales</taxon>
        <taxon>Nocardioidaceae</taxon>
        <taxon>Nocardioides</taxon>
    </lineage>
</organism>